<dbReference type="EMBL" id="JAQQWL010000016">
    <property type="protein sequence ID" value="KAK8038376.1"/>
    <property type="molecule type" value="Genomic_DNA"/>
</dbReference>
<keyword evidence="3" id="KW-1185">Reference proteome</keyword>
<name>A0ABR1SWZ5_9PEZI</name>
<gene>
    <name evidence="2" type="ORF">PG994_015143</name>
</gene>
<proteinExistence type="predicted"/>
<feature type="coiled-coil region" evidence="1">
    <location>
        <begin position="41"/>
        <end position="89"/>
    </location>
</feature>
<sequence length="174" mass="18978">MSHVQAMQYTIPVRVLLTALEEYGASLHQWQLQAEAGHREKLGLRDTIAQLQREKQECIQREEMQQRVVQAQQELIETLERDVANLAAAQRAAVPTAEADAVTFVPANELGVYVPLASSMATSASPQSDDTSGSKALMSFAEAAESVAAVGALKRKADQECEIPSKRAEIGTWD</sequence>
<dbReference type="Proteomes" id="UP001480595">
    <property type="component" value="Unassembled WGS sequence"/>
</dbReference>
<evidence type="ECO:0000313" key="3">
    <source>
        <dbReference type="Proteomes" id="UP001480595"/>
    </source>
</evidence>
<protein>
    <submittedName>
        <fullName evidence="2">Uncharacterized protein</fullName>
    </submittedName>
</protein>
<dbReference type="GeneID" id="92099615"/>
<keyword evidence="1" id="KW-0175">Coiled coil</keyword>
<evidence type="ECO:0000313" key="2">
    <source>
        <dbReference type="EMBL" id="KAK8038376.1"/>
    </source>
</evidence>
<dbReference type="RefSeq" id="XP_066708228.1">
    <property type="nucleotide sequence ID" value="XM_066866552.1"/>
</dbReference>
<reference evidence="2 3" key="1">
    <citation type="submission" date="2023-01" db="EMBL/GenBank/DDBJ databases">
        <title>Analysis of 21 Apiospora genomes using comparative genomics revels a genus with tremendous synthesis potential of carbohydrate active enzymes and secondary metabolites.</title>
        <authorList>
            <person name="Sorensen T."/>
        </authorList>
    </citation>
    <scope>NUCLEOTIDE SEQUENCE [LARGE SCALE GENOMIC DNA]</scope>
    <source>
        <strain evidence="2 3">CBS 135458</strain>
    </source>
</reference>
<organism evidence="2 3">
    <name type="scientific">Apiospora phragmitis</name>
    <dbReference type="NCBI Taxonomy" id="2905665"/>
    <lineage>
        <taxon>Eukaryota</taxon>
        <taxon>Fungi</taxon>
        <taxon>Dikarya</taxon>
        <taxon>Ascomycota</taxon>
        <taxon>Pezizomycotina</taxon>
        <taxon>Sordariomycetes</taxon>
        <taxon>Xylariomycetidae</taxon>
        <taxon>Amphisphaeriales</taxon>
        <taxon>Apiosporaceae</taxon>
        <taxon>Apiospora</taxon>
    </lineage>
</organism>
<evidence type="ECO:0000256" key="1">
    <source>
        <dbReference type="SAM" id="Coils"/>
    </source>
</evidence>
<comment type="caution">
    <text evidence="2">The sequence shown here is derived from an EMBL/GenBank/DDBJ whole genome shotgun (WGS) entry which is preliminary data.</text>
</comment>
<accession>A0ABR1SWZ5</accession>